<organism evidence="2 3">
    <name type="scientific">Cryobacterium arcticum</name>
    <dbReference type="NCBI Taxonomy" id="670052"/>
    <lineage>
        <taxon>Bacteria</taxon>
        <taxon>Bacillati</taxon>
        <taxon>Actinomycetota</taxon>
        <taxon>Actinomycetes</taxon>
        <taxon>Micrococcales</taxon>
        <taxon>Microbacteriaceae</taxon>
        <taxon>Cryobacterium</taxon>
    </lineage>
</organism>
<evidence type="ECO:0000256" key="1">
    <source>
        <dbReference type="SAM" id="MobiDB-lite"/>
    </source>
</evidence>
<dbReference type="OrthoDB" id="4981253at2"/>
<keyword evidence="3" id="KW-1185">Reference proteome</keyword>
<dbReference type="Proteomes" id="UP000092582">
    <property type="component" value="Chromosome 1"/>
</dbReference>
<dbReference type="KEGG" id="cart:PA27867_2839"/>
<dbReference type="EMBL" id="CP016282">
    <property type="protein sequence ID" value="ANP73777.1"/>
    <property type="molecule type" value="Genomic_DNA"/>
</dbReference>
<evidence type="ECO:0000313" key="3">
    <source>
        <dbReference type="Proteomes" id="UP000092582"/>
    </source>
</evidence>
<proteinExistence type="predicted"/>
<reference evidence="2 3" key="1">
    <citation type="submission" date="2016-06" db="EMBL/GenBank/DDBJ databases">
        <title>Genome sequencing of Cryobacterium arcticum PAMC 27867.</title>
        <authorList>
            <person name="Lee J."/>
            <person name="Kim O.-S."/>
        </authorList>
    </citation>
    <scope>NUCLEOTIDE SEQUENCE [LARGE SCALE GENOMIC DNA]</scope>
    <source>
        <strain evidence="2 3">PAMC 27867</strain>
    </source>
</reference>
<accession>A0A1B1BMB2</accession>
<gene>
    <name evidence="2" type="ORF">PA27867_2839</name>
</gene>
<dbReference type="STRING" id="670052.PA27867_2839"/>
<name>A0A1B1BMB2_9MICO</name>
<sequence>MTSAKKRKPTIKEAGGFTAWLNGRLLPLIGPPPLGPYDDEVPVQERPIARCPLCGAPMTEHDIDRSGERTQLRCPLPTPAA</sequence>
<dbReference type="AlphaFoldDB" id="A0A1B1BMB2"/>
<dbReference type="RefSeq" id="WP_066597419.1">
    <property type="nucleotide sequence ID" value="NZ_CP016282.1"/>
</dbReference>
<feature type="region of interest" description="Disordered" evidence="1">
    <location>
        <begin position="59"/>
        <end position="81"/>
    </location>
</feature>
<evidence type="ECO:0000313" key="2">
    <source>
        <dbReference type="EMBL" id="ANP73777.1"/>
    </source>
</evidence>
<feature type="compositionally biased region" description="Basic and acidic residues" evidence="1">
    <location>
        <begin position="59"/>
        <end position="71"/>
    </location>
</feature>
<protein>
    <submittedName>
        <fullName evidence="2">Type IV secretion protein Rhs</fullName>
    </submittedName>
</protein>